<dbReference type="CDD" id="cd06664">
    <property type="entry name" value="IscU_like"/>
    <property type="match status" value="1"/>
</dbReference>
<dbReference type="Gene3D" id="3.90.1010.10">
    <property type="match status" value="1"/>
</dbReference>
<gene>
    <name evidence="2" type="ORF">A3F03_04235</name>
</gene>
<evidence type="ECO:0000313" key="3">
    <source>
        <dbReference type="Proteomes" id="UP000176803"/>
    </source>
</evidence>
<dbReference type="PANTHER" id="PTHR10093">
    <property type="entry name" value="IRON-SULFUR CLUSTER ASSEMBLY ENZYME NIFU HOMOLOG"/>
    <property type="match status" value="1"/>
</dbReference>
<sequence length="119" mass="13116">MTIYQEIILDHYRSPRNFGILKKPSRQVAVANPLCGDKLEFTVKEEKGVVKKIAFQGEGCAISIAAASLTTEHALGKSKEKLQNLDKNLILKLLGINLSPNRVKCALLAWEGLKKVVSD</sequence>
<dbReference type="GO" id="GO:0016226">
    <property type="term" value="P:iron-sulfur cluster assembly"/>
    <property type="evidence" value="ECO:0007669"/>
    <property type="project" value="InterPro"/>
</dbReference>
<evidence type="ECO:0000313" key="2">
    <source>
        <dbReference type="EMBL" id="OGK37366.1"/>
    </source>
</evidence>
<evidence type="ECO:0000259" key="1">
    <source>
        <dbReference type="Pfam" id="PF01592"/>
    </source>
</evidence>
<comment type="caution">
    <text evidence="2">The sequence shown here is derived from an EMBL/GenBank/DDBJ whole genome shotgun (WGS) entry which is preliminary data.</text>
</comment>
<reference evidence="2 3" key="1">
    <citation type="journal article" date="2016" name="Nat. Commun.">
        <title>Thousands of microbial genomes shed light on interconnected biogeochemical processes in an aquifer system.</title>
        <authorList>
            <person name="Anantharaman K."/>
            <person name="Brown C.T."/>
            <person name="Hug L.A."/>
            <person name="Sharon I."/>
            <person name="Castelle C.J."/>
            <person name="Probst A.J."/>
            <person name="Thomas B.C."/>
            <person name="Singh A."/>
            <person name="Wilkins M.J."/>
            <person name="Karaoz U."/>
            <person name="Brodie E.L."/>
            <person name="Williams K.H."/>
            <person name="Hubbard S.S."/>
            <person name="Banfield J.F."/>
        </authorList>
    </citation>
    <scope>NUCLEOTIDE SEQUENCE [LARGE SCALE GENOMIC DNA]</scope>
</reference>
<protein>
    <recommendedName>
        <fullName evidence="1">NIF system FeS cluster assembly NifU N-terminal domain-containing protein</fullName>
    </recommendedName>
</protein>
<dbReference type="EMBL" id="MGAC01000043">
    <property type="protein sequence ID" value="OGK37366.1"/>
    <property type="molecule type" value="Genomic_DNA"/>
</dbReference>
<organism evidence="2 3">
    <name type="scientific">Candidatus Roizmanbacteria bacterium RIFCSPHIGHO2_12_FULL_41_11</name>
    <dbReference type="NCBI Taxonomy" id="1802052"/>
    <lineage>
        <taxon>Bacteria</taxon>
        <taxon>Candidatus Roizmaniibacteriota</taxon>
    </lineage>
</organism>
<dbReference type="GO" id="GO:0051536">
    <property type="term" value="F:iron-sulfur cluster binding"/>
    <property type="evidence" value="ECO:0007669"/>
    <property type="project" value="InterPro"/>
</dbReference>
<proteinExistence type="predicted"/>
<dbReference type="Pfam" id="PF01592">
    <property type="entry name" value="NifU_N"/>
    <property type="match status" value="1"/>
</dbReference>
<dbReference type="GO" id="GO:0005506">
    <property type="term" value="F:iron ion binding"/>
    <property type="evidence" value="ECO:0007669"/>
    <property type="project" value="InterPro"/>
</dbReference>
<dbReference type="Proteomes" id="UP000176803">
    <property type="component" value="Unassembled WGS sequence"/>
</dbReference>
<dbReference type="SUPFAM" id="SSF82649">
    <property type="entry name" value="SufE/NifU"/>
    <property type="match status" value="1"/>
</dbReference>
<feature type="domain" description="NIF system FeS cluster assembly NifU N-terminal" evidence="1">
    <location>
        <begin position="4"/>
        <end position="118"/>
    </location>
</feature>
<dbReference type="AlphaFoldDB" id="A0A1F7I1V9"/>
<accession>A0A1F7I1V9</accession>
<name>A0A1F7I1V9_9BACT</name>
<dbReference type="InterPro" id="IPR002871">
    <property type="entry name" value="NIF_FeS_clus_asmbl_NifU_N"/>
</dbReference>